<dbReference type="GO" id="GO:0046983">
    <property type="term" value="F:protein dimerization activity"/>
    <property type="evidence" value="ECO:0007669"/>
    <property type="project" value="InterPro"/>
</dbReference>
<accession>A0A9R1VGD4</accession>
<evidence type="ECO:0000259" key="1">
    <source>
        <dbReference type="Pfam" id="PF05699"/>
    </source>
</evidence>
<dbReference type="PANTHER" id="PTHR23272">
    <property type="entry name" value="BED FINGER-RELATED"/>
    <property type="match status" value="1"/>
</dbReference>
<dbReference type="PANTHER" id="PTHR23272:SF184">
    <property type="entry name" value="OS03G0311250 PROTEIN"/>
    <property type="match status" value="1"/>
</dbReference>
<name>A0A9R1VGD4_LACSA</name>
<organism evidence="2 3">
    <name type="scientific">Lactuca sativa</name>
    <name type="common">Garden lettuce</name>
    <dbReference type="NCBI Taxonomy" id="4236"/>
    <lineage>
        <taxon>Eukaryota</taxon>
        <taxon>Viridiplantae</taxon>
        <taxon>Streptophyta</taxon>
        <taxon>Embryophyta</taxon>
        <taxon>Tracheophyta</taxon>
        <taxon>Spermatophyta</taxon>
        <taxon>Magnoliopsida</taxon>
        <taxon>eudicotyledons</taxon>
        <taxon>Gunneridae</taxon>
        <taxon>Pentapetalae</taxon>
        <taxon>asterids</taxon>
        <taxon>campanulids</taxon>
        <taxon>Asterales</taxon>
        <taxon>Asteraceae</taxon>
        <taxon>Cichorioideae</taxon>
        <taxon>Cichorieae</taxon>
        <taxon>Lactucinae</taxon>
        <taxon>Lactuca</taxon>
    </lineage>
</organism>
<reference evidence="2 3" key="1">
    <citation type="journal article" date="2017" name="Nat. Commun.">
        <title>Genome assembly with in vitro proximity ligation data and whole-genome triplication in lettuce.</title>
        <authorList>
            <person name="Reyes-Chin-Wo S."/>
            <person name="Wang Z."/>
            <person name="Yang X."/>
            <person name="Kozik A."/>
            <person name="Arikit S."/>
            <person name="Song C."/>
            <person name="Xia L."/>
            <person name="Froenicke L."/>
            <person name="Lavelle D.O."/>
            <person name="Truco M.J."/>
            <person name="Xia R."/>
            <person name="Zhu S."/>
            <person name="Xu C."/>
            <person name="Xu H."/>
            <person name="Xu X."/>
            <person name="Cox K."/>
            <person name="Korf I."/>
            <person name="Meyers B.C."/>
            <person name="Michelmore R.W."/>
        </authorList>
    </citation>
    <scope>NUCLEOTIDE SEQUENCE [LARGE SCALE GENOMIC DNA]</scope>
    <source>
        <strain evidence="3">cv. Salinas</strain>
        <tissue evidence="2">Seedlings</tissue>
    </source>
</reference>
<dbReference type="AlphaFoldDB" id="A0A9R1VGD4"/>
<proteinExistence type="predicted"/>
<feature type="domain" description="HAT C-terminal dimerisation" evidence="1">
    <location>
        <begin position="204"/>
        <end position="254"/>
    </location>
</feature>
<comment type="caution">
    <text evidence="2">The sequence shown here is derived from an EMBL/GenBank/DDBJ whole genome shotgun (WGS) entry which is preliminary data.</text>
</comment>
<evidence type="ECO:0000313" key="2">
    <source>
        <dbReference type="EMBL" id="KAJ0204513.1"/>
    </source>
</evidence>
<dbReference type="InterPro" id="IPR012337">
    <property type="entry name" value="RNaseH-like_sf"/>
</dbReference>
<gene>
    <name evidence="2" type="ORF">LSAT_V11C500240770</name>
</gene>
<protein>
    <recommendedName>
        <fullName evidence="1">HAT C-terminal dimerisation domain-containing protein</fullName>
    </recommendedName>
</protein>
<dbReference type="InterPro" id="IPR008906">
    <property type="entry name" value="HATC_C_dom"/>
</dbReference>
<dbReference type="EMBL" id="NBSK02000005">
    <property type="protein sequence ID" value="KAJ0204513.1"/>
    <property type="molecule type" value="Genomic_DNA"/>
</dbReference>
<evidence type="ECO:0000313" key="3">
    <source>
        <dbReference type="Proteomes" id="UP000235145"/>
    </source>
</evidence>
<dbReference type="Proteomes" id="UP000235145">
    <property type="component" value="Unassembled WGS sequence"/>
</dbReference>
<dbReference type="SUPFAM" id="SSF53098">
    <property type="entry name" value="Ribonuclease H-like"/>
    <property type="match status" value="1"/>
</dbReference>
<keyword evidence="3" id="KW-1185">Reference proteome</keyword>
<dbReference type="Pfam" id="PF05699">
    <property type="entry name" value="Dimer_Tnp_hAT"/>
    <property type="match status" value="1"/>
</dbReference>
<sequence>MLLLAIDRGFKTFCGSDIDDREVTTRKRRRNEKVVVTPNADDWEVFYRLFEDILHCHKKRYMGPKTCDTTRKRYYNVFKHRREEEKDGNNMNLLLHVSVILDPCNKLYYLEYCLELIYGKNSSKEKVILNHMNITQEDLFQYFKNKTEREICEKIRGASSSTPSYFDIGHGVDMEDDFEIFMEQCGHGVNKIELEIYLLDRMEKRILGWWKSNSIKFHVLSEVVKLVLGMLISTVASESAFSIGGKVIDESRSSVIDNLYKEKTQEKLVPIETEELGYGQESCIDKDESGNGEEIYMDVD</sequence>